<sequence>MKPQTWAHLRKALWSYLRAALAAVGALVLAGIEDPGTITASALIAGILGPLVRSLDPNDDAFGIGASVQQAYETAKEDEPQP</sequence>
<gene>
    <name evidence="2" type="ORF">AN484_18450</name>
</gene>
<dbReference type="EMBL" id="LJOW01000111">
    <property type="protein sequence ID" value="OBQ42329.1"/>
    <property type="molecule type" value="Genomic_DNA"/>
</dbReference>
<keyword evidence="1" id="KW-0472">Membrane</keyword>
<dbReference type="Proteomes" id="UP000092093">
    <property type="component" value="Unassembled WGS sequence"/>
</dbReference>
<keyword evidence="1" id="KW-0812">Transmembrane</keyword>
<evidence type="ECO:0000256" key="1">
    <source>
        <dbReference type="SAM" id="Phobius"/>
    </source>
</evidence>
<name>A0A1B7WYZ4_APHFL</name>
<evidence type="ECO:0000313" key="2">
    <source>
        <dbReference type="EMBL" id="OBQ42329.1"/>
    </source>
</evidence>
<feature type="transmembrane region" description="Helical" evidence="1">
    <location>
        <begin position="12"/>
        <end position="32"/>
    </location>
</feature>
<keyword evidence="1" id="KW-1133">Transmembrane helix</keyword>
<protein>
    <recommendedName>
        <fullName evidence="4">Holin</fullName>
    </recommendedName>
</protein>
<organism evidence="2 3">
    <name type="scientific">Aphanizomenon flos-aquae WA102</name>
    <dbReference type="NCBI Taxonomy" id="1710896"/>
    <lineage>
        <taxon>Bacteria</taxon>
        <taxon>Bacillati</taxon>
        <taxon>Cyanobacteriota</taxon>
        <taxon>Cyanophyceae</taxon>
        <taxon>Nostocales</taxon>
        <taxon>Aphanizomenonaceae</taxon>
        <taxon>Aphanizomenon</taxon>
    </lineage>
</organism>
<evidence type="ECO:0000313" key="3">
    <source>
        <dbReference type="Proteomes" id="UP000092093"/>
    </source>
</evidence>
<evidence type="ECO:0008006" key="4">
    <source>
        <dbReference type="Google" id="ProtNLM"/>
    </source>
</evidence>
<comment type="caution">
    <text evidence="2">The sequence shown here is derived from an EMBL/GenBank/DDBJ whole genome shotgun (WGS) entry which is preliminary data.</text>
</comment>
<accession>A0A1B7WYZ4</accession>
<dbReference type="AlphaFoldDB" id="A0A1B7WYZ4"/>
<reference evidence="2 3" key="1">
    <citation type="submission" date="2015-09" db="EMBL/GenBank/DDBJ databases">
        <title>Aphanizomenon flos-aquae WA102.</title>
        <authorList>
            <person name="Driscoll C."/>
        </authorList>
    </citation>
    <scope>NUCLEOTIDE SEQUENCE [LARGE SCALE GENOMIC DNA]</scope>
    <source>
        <strain evidence="2">WA102</strain>
    </source>
</reference>
<proteinExistence type="predicted"/>